<protein>
    <submittedName>
        <fullName evidence="1">Uncharacterized protein</fullName>
    </submittedName>
</protein>
<dbReference type="RefSeq" id="WP_054725012.1">
    <property type="nucleotide sequence ID" value="NZ_CP012898.1"/>
</dbReference>
<proteinExistence type="predicted"/>
<dbReference type="KEGG" id="ahz:APS56_04080"/>
<organism evidence="1 2">
    <name type="scientific">Pseudalgibacter alginicilyticus</name>
    <dbReference type="NCBI Taxonomy" id="1736674"/>
    <lineage>
        <taxon>Bacteria</taxon>
        <taxon>Pseudomonadati</taxon>
        <taxon>Bacteroidota</taxon>
        <taxon>Flavobacteriia</taxon>
        <taxon>Flavobacteriales</taxon>
        <taxon>Flavobacteriaceae</taxon>
        <taxon>Pseudalgibacter</taxon>
    </lineage>
</organism>
<dbReference type="PATRIC" id="fig|1736674.3.peg.837"/>
<keyword evidence="2" id="KW-1185">Reference proteome</keyword>
<dbReference type="PROSITE" id="PS51257">
    <property type="entry name" value="PROKAR_LIPOPROTEIN"/>
    <property type="match status" value="1"/>
</dbReference>
<dbReference type="AlphaFoldDB" id="A0A0N7HY62"/>
<evidence type="ECO:0000313" key="2">
    <source>
        <dbReference type="Proteomes" id="UP000057981"/>
    </source>
</evidence>
<accession>A0A0N7HY62</accession>
<dbReference type="EMBL" id="CP012898">
    <property type="protein sequence ID" value="ALJ04366.1"/>
    <property type="molecule type" value="Genomic_DNA"/>
</dbReference>
<evidence type="ECO:0000313" key="1">
    <source>
        <dbReference type="EMBL" id="ALJ04366.1"/>
    </source>
</evidence>
<gene>
    <name evidence="1" type="ORF">APS56_04080</name>
</gene>
<dbReference type="OrthoDB" id="1434434at2"/>
<dbReference type="STRING" id="1736674.APS56_04080"/>
<name>A0A0N7HY62_9FLAO</name>
<reference evidence="1 2" key="1">
    <citation type="submission" date="2015-10" db="EMBL/GenBank/DDBJ databases">
        <authorList>
            <person name="Gilbert D.G."/>
        </authorList>
    </citation>
    <scope>NUCLEOTIDE SEQUENCE [LARGE SCALE GENOMIC DNA]</scope>
    <source>
        <strain evidence="2">HZ-22</strain>
    </source>
</reference>
<sequence>MRKSFILLTVAMLLFSCGKSKGEQMLYDYQQKNVKSLNFDLADMNFSINKIEKMSDINASDSLPIIKKEFAEYWNKNPEQSLIDTLSFDYVKKVLTKSIAHQDTMQKLYQEAVLTAIRISDYSYKYESEDKRDKALEKLTDYKIVLNRVNKLEKYYTALSEKPDSILTSKYIANYSINNPMLSNVRQTFDKVLYTNPEQTEFVKEEIIE</sequence>
<dbReference type="Proteomes" id="UP000057981">
    <property type="component" value="Chromosome"/>
</dbReference>